<reference evidence="7 8" key="1">
    <citation type="submission" date="2022-09" db="EMBL/GenBank/DDBJ databases">
        <authorList>
            <person name="Palmer J.M."/>
        </authorList>
    </citation>
    <scope>NUCLEOTIDE SEQUENCE [LARGE SCALE GENOMIC DNA]</scope>
    <source>
        <strain evidence="7 8">DSM 7382</strain>
    </source>
</reference>
<comment type="similarity">
    <text evidence="2">Belongs to the IFI6/IFI27 family.</text>
</comment>
<protein>
    <submittedName>
        <fullName evidence="7">Uncharacterized protein</fullName>
    </submittedName>
</protein>
<keyword evidence="5 6" id="KW-0472">Membrane</keyword>
<name>A0AAW0G2D9_9APHY</name>
<evidence type="ECO:0000256" key="5">
    <source>
        <dbReference type="ARBA" id="ARBA00023136"/>
    </source>
</evidence>
<sequence>MFPAFAFLPHSVVASKAVILVGTAAVGACVAPFLAPPALGVVGFSAAGPVAGSMAAGLQAGMGNVVAGSAFSVAQSVAIGGALPVIGYIASGIMTAGAAAAALLI</sequence>
<dbReference type="EMBL" id="JASBNA010000021">
    <property type="protein sequence ID" value="KAK7685295.1"/>
    <property type="molecule type" value="Genomic_DNA"/>
</dbReference>
<evidence type="ECO:0000256" key="6">
    <source>
        <dbReference type="SAM" id="Phobius"/>
    </source>
</evidence>
<evidence type="ECO:0000256" key="1">
    <source>
        <dbReference type="ARBA" id="ARBA00004141"/>
    </source>
</evidence>
<keyword evidence="4 6" id="KW-1133">Transmembrane helix</keyword>
<dbReference type="InterPro" id="IPR009311">
    <property type="entry name" value="IFI6/IFI27-like"/>
</dbReference>
<dbReference type="GO" id="GO:0016020">
    <property type="term" value="C:membrane"/>
    <property type="evidence" value="ECO:0007669"/>
    <property type="project" value="UniProtKB-SubCell"/>
</dbReference>
<dbReference type="AlphaFoldDB" id="A0AAW0G2D9"/>
<dbReference type="InterPro" id="IPR038213">
    <property type="entry name" value="IFI6/IFI27-like_sf"/>
</dbReference>
<keyword evidence="3 6" id="KW-0812">Transmembrane</keyword>
<gene>
    <name evidence="7" type="ORF">QCA50_011658</name>
</gene>
<evidence type="ECO:0000313" key="7">
    <source>
        <dbReference type="EMBL" id="KAK7685295.1"/>
    </source>
</evidence>
<dbReference type="Proteomes" id="UP001385951">
    <property type="component" value="Unassembled WGS sequence"/>
</dbReference>
<feature type="transmembrane region" description="Helical" evidence="6">
    <location>
        <begin position="41"/>
        <end position="62"/>
    </location>
</feature>
<feature type="transmembrane region" description="Helical" evidence="6">
    <location>
        <begin position="82"/>
        <end position="104"/>
    </location>
</feature>
<dbReference type="Pfam" id="PF06140">
    <property type="entry name" value="Ifi-6-16"/>
    <property type="match status" value="1"/>
</dbReference>
<comment type="caution">
    <text evidence="7">The sequence shown here is derived from an EMBL/GenBank/DDBJ whole genome shotgun (WGS) entry which is preliminary data.</text>
</comment>
<evidence type="ECO:0000313" key="8">
    <source>
        <dbReference type="Proteomes" id="UP001385951"/>
    </source>
</evidence>
<keyword evidence="8" id="KW-1185">Reference proteome</keyword>
<accession>A0AAW0G2D9</accession>
<organism evidence="7 8">
    <name type="scientific">Cerrena zonata</name>
    <dbReference type="NCBI Taxonomy" id="2478898"/>
    <lineage>
        <taxon>Eukaryota</taxon>
        <taxon>Fungi</taxon>
        <taxon>Dikarya</taxon>
        <taxon>Basidiomycota</taxon>
        <taxon>Agaricomycotina</taxon>
        <taxon>Agaricomycetes</taxon>
        <taxon>Polyporales</taxon>
        <taxon>Cerrenaceae</taxon>
        <taxon>Cerrena</taxon>
    </lineage>
</organism>
<feature type="transmembrane region" description="Helical" evidence="6">
    <location>
        <begin position="12"/>
        <end position="34"/>
    </location>
</feature>
<evidence type="ECO:0000256" key="4">
    <source>
        <dbReference type="ARBA" id="ARBA00022989"/>
    </source>
</evidence>
<proteinExistence type="inferred from homology"/>
<evidence type="ECO:0000256" key="3">
    <source>
        <dbReference type="ARBA" id="ARBA00022692"/>
    </source>
</evidence>
<evidence type="ECO:0000256" key="2">
    <source>
        <dbReference type="ARBA" id="ARBA00007262"/>
    </source>
</evidence>
<dbReference type="Gene3D" id="6.10.110.10">
    <property type="match status" value="1"/>
</dbReference>
<comment type="subcellular location">
    <subcellularLocation>
        <location evidence="1">Membrane</location>
        <topology evidence="1">Multi-pass membrane protein</topology>
    </subcellularLocation>
</comment>